<proteinExistence type="inferred from homology"/>
<dbReference type="RefSeq" id="WP_154446202.1">
    <property type="nucleotide sequence ID" value="NZ_WIND01000005.1"/>
</dbReference>
<dbReference type="GO" id="GO:0055052">
    <property type="term" value="C:ATP-binding cassette (ABC) transporter complex, substrate-binding subunit-containing"/>
    <property type="evidence" value="ECO:0007669"/>
    <property type="project" value="TreeGrafter"/>
</dbReference>
<dbReference type="Pfam" id="PF13416">
    <property type="entry name" value="SBP_bac_8"/>
    <property type="match status" value="1"/>
</dbReference>
<evidence type="ECO:0000256" key="4">
    <source>
        <dbReference type="SAM" id="SignalP"/>
    </source>
</evidence>
<name>A0A6L5YZI1_9RHOB</name>
<dbReference type="GO" id="GO:0015768">
    <property type="term" value="P:maltose transport"/>
    <property type="evidence" value="ECO:0007669"/>
    <property type="project" value="TreeGrafter"/>
</dbReference>
<dbReference type="GO" id="GO:1901982">
    <property type="term" value="F:maltose binding"/>
    <property type="evidence" value="ECO:0007669"/>
    <property type="project" value="TreeGrafter"/>
</dbReference>
<gene>
    <name evidence="5" type="ORF">GE300_08800</name>
</gene>
<evidence type="ECO:0000313" key="6">
    <source>
        <dbReference type="Proteomes" id="UP000474957"/>
    </source>
</evidence>
<reference evidence="5 6" key="1">
    <citation type="submission" date="2019-10" db="EMBL/GenBank/DDBJ databases">
        <title>Cognatihalovulum marinum gen. nov. sp. nov., a new member of the family Rhodobacteraceae isolated from deep seawater of the Northwest Indian Ocean.</title>
        <authorList>
            <person name="Ruan C."/>
            <person name="Wang J."/>
            <person name="Zheng X."/>
            <person name="Song L."/>
            <person name="Zhu Y."/>
            <person name="Huang Y."/>
            <person name="Lu Z."/>
            <person name="Du W."/>
            <person name="Huang L."/>
            <person name="Dai X."/>
        </authorList>
    </citation>
    <scope>NUCLEOTIDE SEQUENCE [LARGE SCALE GENOMIC DNA]</scope>
    <source>
        <strain evidence="5 6">2CG4</strain>
    </source>
</reference>
<evidence type="ECO:0000313" key="5">
    <source>
        <dbReference type="EMBL" id="MSU89716.1"/>
    </source>
</evidence>
<dbReference type="EMBL" id="WIND01000005">
    <property type="protein sequence ID" value="MSU89716.1"/>
    <property type="molecule type" value="Genomic_DNA"/>
</dbReference>
<dbReference type="InterPro" id="IPR006059">
    <property type="entry name" value="SBP"/>
</dbReference>
<dbReference type="SUPFAM" id="SSF53850">
    <property type="entry name" value="Periplasmic binding protein-like II"/>
    <property type="match status" value="1"/>
</dbReference>
<dbReference type="PANTHER" id="PTHR30061">
    <property type="entry name" value="MALTOSE-BINDING PERIPLASMIC PROTEIN"/>
    <property type="match status" value="1"/>
</dbReference>
<organism evidence="5 6">
    <name type="scientific">Halovulum marinum</name>
    <dbReference type="NCBI Taxonomy" id="2662447"/>
    <lineage>
        <taxon>Bacteria</taxon>
        <taxon>Pseudomonadati</taxon>
        <taxon>Pseudomonadota</taxon>
        <taxon>Alphaproteobacteria</taxon>
        <taxon>Rhodobacterales</taxon>
        <taxon>Paracoccaceae</taxon>
        <taxon>Halovulum</taxon>
    </lineage>
</organism>
<feature type="chain" id="PRO_5026800049" evidence="4">
    <location>
        <begin position="22"/>
        <end position="420"/>
    </location>
</feature>
<evidence type="ECO:0000256" key="1">
    <source>
        <dbReference type="ARBA" id="ARBA00008520"/>
    </source>
</evidence>
<dbReference type="Gene3D" id="3.40.190.10">
    <property type="entry name" value="Periplasmic binding protein-like II"/>
    <property type="match status" value="1"/>
</dbReference>
<accession>A0A6L5YZI1</accession>
<feature type="signal peptide" evidence="4">
    <location>
        <begin position="1"/>
        <end position="21"/>
    </location>
</feature>
<evidence type="ECO:0000256" key="2">
    <source>
        <dbReference type="ARBA" id="ARBA00022448"/>
    </source>
</evidence>
<evidence type="ECO:0000256" key="3">
    <source>
        <dbReference type="ARBA" id="ARBA00022729"/>
    </source>
</evidence>
<comment type="caution">
    <text evidence="5">The sequence shown here is derived from an EMBL/GenBank/DDBJ whole genome shotgun (WGS) entry which is preliminary data.</text>
</comment>
<sequence length="420" mass="44983">MTRHLLTTGAALALMAGTAAAQTELSMWYHGAGNEAESAVLNAIVDDFNASQEAWKVVIESFPQNSYNDSVVAAALAGNLPDIIDVDGPVMPNWAWSGYLQPLELDESALDGFLPSTIGRWDGEVYSVGLWEAAVAMVTRRSTLQKYDIRVPSLDEPWSRDELDAALTAIKESGDFEYPLDVGMAWTGEWYPYAFSPFLQSFGGDIVDRSTYQSAEGALNGDAAIAFGEWWQSLFDRELTPGTSQDPADRDSGLIEGKYAIQWNGNWAATGIIDAFGDDVLFLPAPDLGEGPVIGAGSWQFGVSATSDDPDGANAFIAFMLQDEYLRAFSDAIGLIPSTASAAEGSKYYSEGGQMAVFYDLSAEQSLVRPVTPGYVVMAKVFEKALADIANGADVADTLDAAVDEIDSDIEANSGYGHDG</sequence>
<dbReference type="PANTHER" id="PTHR30061:SF50">
    <property type="entry name" value="MALTOSE_MALTODEXTRIN-BINDING PERIPLASMIC PROTEIN"/>
    <property type="match status" value="1"/>
</dbReference>
<dbReference type="AlphaFoldDB" id="A0A6L5YZI1"/>
<keyword evidence="6" id="KW-1185">Reference proteome</keyword>
<dbReference type="Proteomes" id="UP000474957">
    <property type="component" value="Unassembled WGS sequence"/>
</dbReference>
<protein>
    <submittedName>
        <fullName evidence="5">Extracellular solute-binding protein</fullName>
    </submittedName>
</protein>
<keyword evidence="3 4" id="KW-0732">Signal</keyword>
<keyword evidence="2" id="KW-0813">Transport</keyword>
<comment type="similarity">
    <text evidence="1">Belongs to the bacterial solute-binding protein 1 family.</text>
</comment>
<dbReference type="GO" id="GO:0042956">
    <property type="term" value="P:maltodextrin transmembrane transport"/>
    <property type="evidence" value="ECO:0007669"/>
    <property type="project" value="TreeGrafter"/>
</dbReference>